<reference evidence="3 4" key="2">
    <citation type="submission" date="2018-11" db="EMBL/GenBank/DDBJ databases">
        <authorList>
            <consortium name="Pathogen Informatics"/>
        </authorList>
    </citation>
    <scope>NUCLEOTIDE SEQUENCE [LARGE SCALE GENOMIC DNA]</scope>
</reference>
<feature type="chain" id="PRO_5043125901" evidence="2">
    <location>
        <begin position="16"/>
        <end position="141"/>
    </location>
</feature>
<proteinExistence type="predicted"/>
<evidence type="ECO:0000313" key="3">
    <source>
        <dbReference type="EMBL" id="VDL80706.1"/>
    </source>
</evidence>
<feature type="signal peptide" evidence="2">
    <location>
        <begin position="1"/>
        <end position="15"/>
    </location>
</feature>
<keyword evidence="2" id="KW-0732">Signal</keyword>
<dbReference type="Proteomes" id="UP000271162">
    <property type="component" value="Unassembled WGS sequence"/>
</dbReference>
<evidence type="ECO:0000313" key="5">
    <source>
        <dbReference type="WBParaSite" id="NBR_0001709201-mRNA-1"/>
    </source>
</evidence>
<protein>
    <submittedName>
        <fullName evidence="5">Secreted protein</fullName>
    </submittedName>
</protein>
<dbReference type="AlphaFoldDB" id="A0A0N4YJF4"/>
<name>A0A0N4YJF4_NIPBR</name>
<evidence type="ECO:0000256" key="2">
    <source>
        <dbReference type="SAM" id="SignalP"/>
    </source>
</evidence>
<feature type="region of interest" description="Disordered" evidence="1">
    <location>
        <begin position="39"/>
        <end position="69"/>
    </location>
</feature>
<organism evidence="5">
    <name type="scientific">Nippostrongylus brasiliensis</name>
    <name type="common">Rat hookworm</name>
    <dbReference type="NCBI Taxonomy" id="27835"/>
    <lineage>
        <taxon>Eukaryota</taxon>
        <taxon>Metazoa</taxon>
        <taxon>Ecdysozoa</taxon>
        <taxon>Nematoda</taxon>
        <taxon>Chromadorea</taxon>
        <taxon>Rhabditida</taxon>
        <taxon>Rhabditina</taxon>
        <taxon>Rhabditomorpha</taxon>
        <taxon>Strongyloidea</taxon>
        <taxon>Heligmosomidae</taxon>
        <taxon>Nippostrongylus</taxon>
    </lineage>
</organism>
<evidence type="ECO:0000313" key="4">
    <source>
        <dbReference type="Proteomes" id="UP000271162"/>
    </source>
</evidence>
<feature type="compositionally biased region" description="Pro residues" evidence="1">
    <location>
        <begin position="58"/>
        <end position="69"/>
    </location>
</feature>
<sequence length="141" mass="14892">MRLLLLLTLTAFCYSFDLEEALDDSAEATTVSADGVDEWIEPTEAETNDCGPGWPRGPYGPRPWFPRPGVPGAPVYPSGPGLPGIPPYPGGPGIVRPGAPVGPPFAPGPGVYPGGGWGNPNSPWPYRGGRHRGGRYRGGRW</sequence>
<dbReference type="WBParaSite" id="NBR_0001709201-mRNA-1">
    <property type="protein sequence ID" value="NBR_0001709201-mRNA-1"/>
    <property type="gene ID" value="NBR_0001709201"/>
</dbReference>
<reference evidence="5" key="1">
    <citation type="submission" date="2017-02" db="UniProtKB">
        <authorList>
            <consortium name="WormBaseParasite"/>
        </authorList>
    </citation>
    <scope>IDENTIFICATION</scope>
</reference>
<evidence type="ECO:0000256" key="1">
    <source>
        <dbReference type="SAM" id="MobiDB-lite"/>
    </source>
</evidence>
<dbReference type="EMBL" id="UYSL01022555">
    <property type="protein sequence ID" value="VDL80706.1"/>
    <property type="molecule type" value="Genomic_DNA"/>
</dbReference>
<keyword evidence="4" id="KW-1185">Reference proteome</keyword>
<accession>A0A0N4YJF4</accession>
<gene>
    <name evidence="3" type="ORF">NBR_LOCUS17093</name>
</gene>